<dbReference type="OrthoDB" id="429143at2759"/>
<dbReference type="AlphaFoldDB" id="A0A318Z771"/>
<organism evidence="1 2">
    <name type="scientific">Aspergillus saccharolyticus JOP 1030-1</name>
    <dbReference type="NCBI Taxonomy" id="1450539"/>
    <lineage>
        <taxon>Eukaryota</taxon>
        <taxon>Fungi</taxon>
        <taxon>Dikarya</taxon>
        <taxon>Ascomycota</taxon>
        <taxon>Pezizomycotina</taxon>
        <taxon>Eurotiomycetes</taxon>
        <taxon>Eurotiomycetidae</taxon>
        <taxon>Eurotiales</taxon>
        <taxon>Aspergillaceae</taxon>
        <taxon>Aspergillus</taxon>
        <taxon>Aspergillus subgen. Circumdati</taxon>
    </lineage>
</organism>
<evidence type="ECO:0000313" key="2">
    <source>
        <dbReference type="Proteomes" id="UP000248349"/>
    </source>
</evidence>
<proteinExistence type="predicted"/>
<dbReference type="SUPFAM" id="SSF51621">
    <property type="entry name" value="Phosphoenolpyruvate/pyruvate domain"/>
    <property type="match status" value="1"/>
</dbReference>
<dbReference type="GO" id="GO:0003824">
    <property type="term" value="F:catalytic activity"/>
    <property type="evidence" value="ECO:0007669"/>
    <property type="project" value="InterPro"/>
</dbReference>
<dbReference type="Pfam" id="PF13714">
    <property type="entry name" value="PEP_mutase"/>
    <property type="match status" value="2"/>
</dbReference>
<dbReference type="InterPro" id="IPR040442">
    <property type="entry name" value="Pyrv_kinase-like_dom_sf"/>
</dbReference>
<protein>
    <recommendedName>
        <fullName evidence="3">Phosphoenolpyruvate/pyruvate domain-containing protein</fullName>
    </recommendedName>
</protein>
<dbReference type="EMBL" id="KZ821246">
    <property type="protein sequence ID" value="PYH43181.1"/>
    <property type="molecule type" value="Genomic_DNA"/>
</dbReference>
<sequence length="232" mass="23916">MLANNYDAASAQAIASLPAAHAIATASYAVAAAAAGTTDSALPLSTLLHSAKTIAAAIQPTGKPLTIDIRDGATATTPPWRLSSKTSSRWASMYSTAEAAQRIRTVLQVTRAAGVPDFVVNARCDALLEGGKLEEAGATTVFVWGGPARGGISRKEVGVLVEAFAGRLNVKAMPGGISVRELGEMGVARVSAGPGLLVAAMERLTRENPGLCTVHHERFALLQMGALQFTVP</sequence>
<dbReference type="GeneID" id="37080495"/>
<dbReference type="Proteomes" id="UP000248349">
    <property type="component" value="Unassembled WGS sequence"/>
</dbReference>
<name>A0A318Z771_9EURO</name>
<reference evidence="1 2" key="1">
    <citation type="submission" date="2016-12" db="EMBL/GenBank/DDBJ databases">
        <title>The genomes of Aspergillus section Nigri reveals drivers in fungal speciation.</title>
        <authorList>
            <consortium name="DOE Joint Genome Institute"/>
            <person name="Vesth T.C."/>
            <person name="Nybo J."/>
            <person name="Theobald S."/>
            <person name="Brandl J."/>
            <person name="Frisvad J.C."/>
            <person name="Nielsen K.F."/>
            <person name="Lyhne E.K."/>
            <person name="Kogle M.E."/>
            <person name="Kuo A."/>
            <person name="Riley R."/>
            <person name="Clum A."/>
            <person name="Nolan M."/>
            <person name="Lipzen A."/>
            <person name="Salamov A."/>
            <person name="Henrissat B."/>
            <person name="Wiebenga A."/>
            <person name="De Vries R.P."/>
            <person name="Grigoriev I.V."/>
            <person name="Mortensen U.H."/>
            <person name="Andersen M.R."/>
            <person name="Baker S.E."/>
        </authorList>
    </citation>
    <scope>NUCLEOTIDE SEQUENCE [LARGE SCALE GENOMIC DNA]</scope>
    <source>
        <strain evidence="1 2">JOP 1030-1</strain>
    </source>
</reference>
<evidence type="ECO:0000313" key="1">
    <source>
        <dbReference type="EMBL" id="PYH43181.1"/>
    </source>
</evidence>
<keyword evidence="2" id="KW-1185">Reference proteome</keyword>
<dbReference type="RefSeq" id="XP_025429163.1">
    <property type="nucleotide sequence ID" value="XM_025579266.1"/>
</dbReference>
<dbReference type="InterPro" id="IPR015813">
    <property type="entry name" value="Pyrv/PenolPyrv_kinase-like_dom"/>
</dbReference>
<gene>
    <name evidence="1" type="ORF">BP01DRAFT_417576</name>
</gene>
<dbReference type="Gene3D" id="3.20.20.60">
    <property type="entry name" value="Phosphoenolpyruvate-binding domains"/>
    <property type="match status" value="2"/>
</dbReference>
<accession>A0A318Z771</accession>
<evidence type="ECO:0008006" key="3">
    <source>
        <dbReference type="Google" id="ProtNLM"/>
    </source>
</evidence>